<dbReference type="PANTHER" id="PTHR12358">
    <property type="entry name" value="SPHINGOSINE KINASE"/>
    <property type="match status" value="1"/>
</dbReference>
<dbReference type="Gene3D" id="3.40.50.10330">
    <property type="entry name" value="Probable inorganic polyphosphate/atp-NAD kinase, domain 1"/>
    <property type="match status" value="1"/>
</dbReference>
<dbReference type="Pfam" id="PF19279">
    <property type="entry name" value="YegS_C"/>
    <property type="match status" value="1"/>
</dbReference>
<dbReference type="InterPro" id="IPR017438">
    <property type="entry name" value="ATP-NAD_kinase_N"/>
</dbReference>
<evidence type="ECO:0000256" key="4">
    <source>
        <dbReference type="ARBA" id="ARBA00022840"/>
    </source>
</evidence>
<proteinExistence type="predicted"/>
<dbReference type="SMART" id="SM00046">
    <property type="entry name" value="DAGKc"/>
    <property type="match status" value="1"/>
</dbReference>
<reference evidence="6" key="2">
    <citation type="journal article" date="2021" name="Syst. Appl. Microbiol.">
        <title>Roseomonas hellenica sp. nov., isolated from roots of wild-growing Alkanna tinctoria.</title>
        <authorList>
            <person name="Rat A."/>
            <person name="Naranjo H.D."/>
            <person name="Lebbe L."/>
            <person name="Cnockaert M."/>
            <person name="Krigas N."/>
            <person name="Grigoriadou K."/>
            <person name="Maloupa E."/>
            <person name="Willems A."/>
        </authorList>
    </citation>
    <scope>NUCLEOTIDE SEQUENCE</scope>
    <source>
        <strain evidence="6">LMG 28251</strain>
    </source>
</reference>
<dbReference type="Gene3D" id="2.60.200.40">
    <property type="match status" value="1"/>
</dbReference>
<dbReference type="AlphaFoldDB" id="A0AAF1JWQ7"/>
<name>A0AAF1JWQ7_9PROT</name>
<protein>
    <submittedName>
        <fullName evidence="6">Diacylglycerol kinase family lipid kinase</fullName>
    </submittedName>
</protein>
<evidence type="ECO:0000313" key="6">
    <source>
        <dbReference type="EMBL" id="MBR0654188.1"/>
    </source>
</evidence>
<keyword evidence="3 6" id="KW-0418">Kinase</keyword>
<evidence type="ECO:0000256" key="2">
    <source>
        <dbReference type="ARBA" id="ARBA00022741"/>
    </source>
</evidence>
<comment type="caution">
    <text evidence="6">The sequence shown here is derived from an EMBL/GenBank/DDBJ whole genome shotgun (WGS) entry which is preliminary data.</text>
</comment>
<dbReference type="GO" id="GO:0005524">
    <property type="term" value="F:ATP binding"/>
    <property type="evidence" value="ECO:0007669"/>
    <property type="project" value="UniProtKB-KW"/>
</dbReference>
<reference evidence="6" key="1">
    <citation type="submission" date="2020-01" db="EMBL/GenBank/DDBJ databases">
        <authorList>
            <person name="Rat A."/>
        </authorList>
    </citation>
    <scope>NUCLEOTIDE SEQUENCE</scope>
    <source>
        <strain evidence="6">LMG 28251</strain>
    </source>
</reference>
<keyword evidence="2" id="KW-0547">Nucleotide-binding</keyword>
<keyword evidence="4" id="KW-0067">ATP-binding</keyword>
<evidence type="ECO:0000313" key="7">
    <source>
        <dbReference type="Proteomes" id="UP001196068"/>
    </source>
</evidence>
<keyword evidence="1" id="KW-0808">Transferase</keyword>
<dbReference type="Proteomes" id="UP001196068">
    <property type="component" value="Unassembled WGS sequence"/>
</dbReference>
<dbReference type="GO" id="GO:0005886">
    <property type="term" value="C:plasma membrane"/>
    <property type="evidence" value="ECO:0007669"/>
    <property type="project" value="TreeGrafter"/>
</dbReference>
<evidence type="ECO:0000259" key="5">
    <source>
        <dbReference type="PROSITE" id="PS50146"/>
    </source>
</evidence>
<accession>A0AAF1JWQ7</accession>
<dbReference type="InterPro" id="IPR045540">
    <property type="entry name" value="YegS/DAGK_C"/>
</dbReference>
<sequence length="289" mass="30263">MLVVFNPAAGARRRRRLTRALDTMLGLGMRPELAETAGPGDAERLARDGAARGEALVIAAGGDGTIAEVASGIAGSDASLGVLPLGTANVLAWEMGLAMRPEDAAGRLASGRMVELRPGLARFSDGRARLFVQMLGAGFDAAVVRDLDTGLKRRIGKGAYVLETLRQLHRYQFPRITVDMDGEIHHATSAIITKGRLYAGRYRLAPEAKQGEPGFHVALFSARGWLSTAVLGAALPLNLLPSMPGVRLLRASRVSLTGEGVPVQADGDAAGTLGMTVADMPGPLRLIGA</sequence>
<dbReference type="InterPro" id="IPR050187">
    <property type="entry name" value="Lipid_Phosphate_FormReg"/>
</dbReference>
<evidence type="ECO:0000256" key="3">
    <source>
        <dbReference type="ARBA" id="ARBA00022777"/>
    </source>
</evidence>
<dbReference type="RefSeq" id="WP_211872988.1">
    <property type="nucleotide sequence ID" value="NZ_JAAEDH010000002.1"/>
</dbReference>
<organism evidence="6 7">
    <name type="scientific">Plastoroseomonas arctica</name>
    <dbReference type="NCBI Taxonomy" id="1509237"/>
    <lineage>
        <taxon>Bacteria</taxon>
        <taxon>Pseudomonadati</taxon>
        <taxon>Pseudomonadota</taxon>
        <taxon>Alphaproteobacteria</taxon>
        <taxon>Acetobacterales</taxon>
        <taxon>Acetobacteraceae</taxon>
        <taxon>Plastoroseomonas</taxon>
    </lineage>
</organism>
<dbReference type="PANTHER" id="PTHR12358:SF106">
    <property type="entry name" value="LIPID KINASE YEGS"/>
    <property type="match status" value="1"/>
</dbReference>
<dbReference type="InterPro" id="IPR016064">
    <property type="entry name" value="NAD/diacylglycerol_kinase_sf"/>
</dbReference>
<dbReference type="PROSITE" id="PS50146">
    <property type="entry name" value="DAGK"/>
    <property type="match status" value="1"/>
</dbReference>
<dbReference type="SUPFAM" id="SSF111331">
    <property type="entry name" value="NAD kinase/diacylglycerol kinase-like"/>
    <property type="match status" value="1"/>
</dbReference>
<dbReference type="GO" id="GO:0016301">
    <property type="term" value="F:kinase activity"/>
    <property type="evidence" value="ECO:0007669"/>
    <property type="project" value="UniProtKB-KW"/>
</dbReference>
<dbReference type="InterPro" id="IPR001206">
    <property type="entry name" value="Diacylglycerol_kinase_cat_dom"/>
</dbReference>
<evidence type="ECO:0000256" key="1">
    <source>
        <dbReference type="ARBA" id="ARBA00022679"/>
    </source>
</evidence>
<feature type="domain" description="DAGKc" evidence="5">
    <location>
        <begin position="1"/>
        <end position="127"/>
    </location>
</feature>
<dbReference type="EMBL" id="JAAEDH010000002">
    <property type="protein sequence ID" value="MBR0654188.1"/>
    <property type="molecule type" value="Genomic_DNA"/>
</dbReference>
<gene>
    <name evidence="6" type="ORF">GXW79_03745</name>
</gene>
<keyword evidence="7" id="KW-1185">Reference proteome</keyword>
<dbReference type="Pfam" id="PF00781">
    <property type="entry name" value="DAGK_cat"/>
    <property type="match status" value="1"/>
</dbReference>